<name>A0A5K7YYJ0_9BACT</name>
<dbReference type="OrthoDB" id="7554786at2"/>
<accession>A0A5K7YYJ0</accession>
<dbReference type="Pfam" id="PF11363">
    <property type="entry name" value="DUF3164"/>
    <property type="match status" value="1"/>
</dbReference>
<evidence type="ECO:0000313" key="1">
    <source>
        <dbReference type="EMBL" id="BBO73440.1"/>
    </source>
</evidence>
<organism evidence="1 2">
    <name type="scientific">Desulfosarcina widdelii</name>
    <dbReference type="NCBI Taxonomy" id="947919"/>
    <lineage>
        <taxon>Bacteria</taxon>
        <taxon>Pseudomonadati</taxon>
        <taxon>Thermodesulfobacteriota</taxon>
        <taxon>Desulfobacteria</taxon>
        <taxon>Desulfobacterales</taxon>
        <taxon>Desulfosarcinaceae</taxon>
        <taxon>Desulfosarcina</taxon>
    </lineage>
</organism>
<dbReference type="KEGG" id="dwd:DSCW_08570"/>
<protein>
    <submittedName>
        <fullName evidence="1">Sulfate transporter</fullName>
    </submittedName>
</protein>
<dbReference type="Proteomes" id="UP000427769">
    <property type="component" value="Chromosome"/>
</dbReference>
<evidence type="ECO:0000313" key="2">
    <source>
        <dbReference type="Proteomes" id="UP000427769"/>
    </source>
</evidence>
<dbReference type="EMBL" id="AP021875">
    <property type="protein sequence ID" value="BBO73440.1"/>
    <property type="molecule type" value="Genomic_DNA"/>
</dbReference>
<dbReference type="InterPro" id="IPR021505">
    <property type="entry name" value="Phage_B3_Orf6"/>
</dbReference>
<dbReference type="AlphaFoldDB" id="A0A5K7YYJ0"/>
<dbReference type="RefSeq" id="WP_155302550.1">
    <property type="nucleotide sequence ID" value="NZ_AP021875.1"/>
</dbReference>
<keyword evidence="2" id="KW-1185">Reference proteome</keyword>
<gene>
    <name evidence="1" type="ORF">DSCW_08570</name>
</gene>
<proteinExistence type="predicted"/>
<sequence length="205" mass="23415">MPETLNLDDFMEDARGRLVPKSIVPEIDRERDALVRETVDAARELQQKMTKFKMRAMGDVHAFVELSAEKYKARLGGNKGNITMVSFDGRLKVQISIAEHITFDERLKAAKTLIDECLTSWTDNGRDEIKMIVMDAFDVDKDGCLNVRQILGLRRFEIEDETWQRAMEAISDSIQVMGSKSYLRVYERTAADGRWEPVPLDLAAL</sequence>
<reference evidence="1 2" key="1">
    <citation type="submission" date="2019-11" db="EMBL/GenBank/DDBJ databases">
        <title>Comparative genomics of hydrocarbon-degrading Desulfosarcina strains.</title>
        <authorList>
            <person name="Watanabe M."/>
            <person name="Kojima H."/>
            <person name="Fukui M."/>
        </authorList>
    </citation>
    <scope>NUCLEOTIDE SEQUENCE [LARGE SCALE GENOMIC DNA]</scope>
    <source>
        <strain evidence="1 2">PP31</strain>
    </source>
</reference>